<proteinExistence type="predicted"/>
<comment type="caution">
    <text evidence="3">The sequence shown here is derived from an EMBL/GenBank/DDBJ whole genome shotgun (WGS) entry which is preliminary data.</text>
</comment>
<organism evidence="3 4">
    <name type="scientific">Rhodoblastus acidophilus</name>
    <name type="common">Rhodopseudomonas acidophila</name>
    <dbReference type="NCBI Taxonomy" id="1074"/>
    <lineage>
        <taxon>Bacteria</taxon>
        <taxon>Pseudomonadati</taxon>
        <taxon>Pseudomonadota</taxon>
        <taxon>Alphaproteobacteria</taxon>
        <taxon>Hyphomicrobiales</taxon>
        <taxon>Rhodoblastaceae</taxon>
        <taxon>Rhodoblastus</taxon>
    </lineage>
</organism>
<evidence type="ECO:0000313" key="4">
    <source>
        <dbReference type="Proteomes" id="UP000439113"/>
    </source>
</evidence>
<dbReference type="InterPro" id="IPR008928">
    <property type="entry name" value="6-hairpin_glycosidase_sf"/>
</dbReference>
<dbReference type="Proteomes" id="UP000439113">
    <property type="component" value="Unassembled WGS sequence"/>
</dbReference>
<gene>
    <name evidence="3" type="ORF">GJ654_17750</name>
</gene>
<dbReference type="Gene3D" id="1.50.10.10">
    <property type="match status" value="1"/>
</dbReference>
<evidence type="ECO:0000259" key="2">
    <source>
        <dbReference type="Pfam" id="PF22422"/>
    </source>
</evidence>
<accession>A0A6N8DSL9</accession>
<sequence length="731" mass="80469">MPFSDALTYVADATALDYVISAETSHIEITPRTLKNEDTFAVFDAHGDAAPELGGNLGLFHHDTRHLSKLFLTFCGVRPLLLSSTVREDNATFTCDMTNPHLAARDGVDDLQHSLIHLRRQRFLFAGASHDCLTLHNFDVTSRRIEIAFDFSADFADLFEVRGARRTRRGDFHSPHISETSVALAYTGLDGRMRRTLLQFEPQPTELSGERALYQIALSPGETLALYIEIRCDATPSGHSAKRAFRSALNSARASLRKRSARAAWATSSNQYFNDGLRRAASDLAILITDTPQGPYPYAGVPWFSTVFGRDALITAFQTLWMDSTIARGVLLHLAANQAQDFDAAADAEPGKILHEVRYGEMAELGEVPFRRYYGSVDSTPLFVMLAASYFERTGDVETVRELWPSLKAALHWIAVHGDRDGDGFVEYFRQTEEGLSNQGWKDSHDSISHEDGSLARGPIALVEVQAYCYAAWLGAARLARALGLDRDAAAHEARAGVLRDRFDAAFFDAALGTYVLALDGEKKPCRVRSSNAGHALFTGVAKPERAGRVVEALMSTASFSGWGVRTLSAEAARYNPMSYHNGSVWPHDNSLIALGFARYGYKAEALRIFEGLFRASIYFDLRRLPELFCGFRRARNLGPVSYPVACAPQAWASAAPFALMQAALGLGFDVGRGRVIFDRPSLPDFLDELVIRRISLRDGVLDLKILRAGASAAFSVLSRVGDVGLIVEKP</sequence>
<feature type="domain" description="Putative glycogen debranching enzyme N-terminal" evidence="1">
    <location>
        <begin position="34"/>
        <end position="228"/>
    </location>
</feature>
<dbReference type="GO" id="GO:0005975">
    <property type="term" value="P:carbohydrate metabolic process"/>
    <property type="evidence" value="ECO:0007669"/>
    <property type="project" value="InterPro"/>
</dbReference>
<feature type="domain" description="Mannosylglycerate hydrolase MGH1-like glycoside hydrolase" evidence="2">
    <location>
        <begin position="315"/>
        <end position="615"/>
    </location>
</feature>
<dbReference type="Pfam" id="PF14742">
    <property type="entry name" value="GDE_N_bis"/>
    <property type="match status" value="1"/>
</dbReference>
<evidence type="ECO:0000313" key="3">
    <source>
        <dbReference type="EMBL" id="MTV32826.1"/>
    </source>
</evidence>
<dbReference type="AlphaFoldDB" id="A0A6N8DSL9"/>
<dbReference type="SUPFAM" id="SSF48208">
    <property type="entry name" value="Six-hairpin glycosidases"/>
    <property type="match status" value="1"/>
</dbReference>
<protein>
    <submittedName>
        <fullName evidence="3">Amylo-alpha-1,6-glucosidase</fullName>
    </submittedName>
</protein>
<dbReference type="InterPro" id="IPR012341">
    <property type="entry name" value="6hp_glycosidase-like_sf"/>
</dbReference>
<dbReference type="Pfam" id="PF22422">
    <property type="entry name" value="MGH1-like_GH"/>
    <property type="match status" value="1"/>
</dbReference>
<dbReference type="InterPro" id="IPR032856">
    <property type="entry name" value="GDE_N_bis"/>
</dbReference>
<dbReference type="RefSeq" id="WP_155447509.1">
    <property type="nucleotide sequence ID" value="NZ_JAOQNR010000021.1"/>
</dbReference>
<name>A0A6N8DSL9_RHOAC</name>
<dbReference type="EMBL" id="WNKS01000022">
    <property type="protein sequence ID" value="MTV32826.1"/>
    <property type="molecule type" value="Genomic_DNA"/>
</dbReference>
<reference evidence="3 4" key="1">
    <citation type="submission" date="2019-11" db="EMBL/GenBank/DDBJ databases">
        <title>Whole-genome sequence of a Rhodoblastus acidophilus DSM 142.</title>
        <authorList>
            <person name="Kyndt J.A."/>
            <person name="Meyer T.E."/>
        </authorList>
    </citation>
    <scope>NUCLEOTIDE SEQUENCE [LARGE SCALE GENOMIC DNA]</scope>
    <source>
        <strain evidence="3 4">DSM 142</strain>
    </source>
</reference>
<evidence type="ECO:0000259" key="1">
    <source>
        <dbReference type="Pfam" id="PF14742"/>
    </source>
</evidence>
<dbReference type="InterPro" id="IPR054491">
    <property type="entry name" value="MGH1-like_GH"/>
</dbReference>
<dbReference type="OrthoDB" id="9759959at2"/>